<protein>
    <submittedName>
        <fullName evidence="3">Uncharacterized protein</fullName>
    </submittedName>
</protein>
<feature type="compositionally biased region" description="Polar residues" evidence="2">
    <location>
        <begin position="215"/>
        <end position="232"/>
    </location>
</feature>
<dbReference type="InterPro" id="IPR031483">
    <property type="entry name" value="AP1AR"/>
</dbReference>
<organism evidence="3 4">
    <name type="scientific">Sinanodonta woodiana</name>
    <name type="common">Chinese pond mussel</name>
    <name type="synonym">Anodonta woodiana</name>
    <dbReference type="NCBI Taxonomy" id="1069815"/>
    <lineage>
        <taxon>Eukaryota</taxon>
        <taxon>Metazoa</taxon>
        <taxon>Spiralia</taxon>
        <taxon>Lophotrochozoa</taxon>
        <taxon>Mollusca</taxon>
        <taxon>Bivalvia</taxon>
        <taxon>Autobranchia</taxon>
        <taxon>Heteroconchia</taxon>
        <taxon>Palaeoheterodonta</taxon>
        <taxon>Unionida</taxon>
        <taxon>Unionoidea</taxon>
        <taxon>Unionidae</taxon>
        <taxon>Unioninae</taxon>
        <taxon>Sinanodonta</taxon>
    </lineage>
</organism>
<feature type="compositionally biased region" description="Low complexity" evidence="2">
    <location>
        <begin position="165"/>
        <end position="181"/>
    </location>
</feature>
<keyword evidence="4" id="KW-1185">Reference proteome</keyword>
<dbReference type="PANTHER" id="PTHR34529">
    <property type="entry name" value="AP-1 COMPLEX-ASSOCIATED REGULATORY PROTEIN"/>
    <property type="match status" value="1"/>
</dbReference>
<sequence length="265" mass="30894">MGCCFSRLFGRLDKRRKYLSTRYEVERESSVEFENLMDDSNVQDEMSKLVSEREKQLLSSKQYKTLVQEQTQKDAELHAQLQLQEEELRREEEAYYEAKREATRFARLHNAKEEKAKTHNATANGPRSWLGDDEKEWEVAGGEDDFEMFLESVRARSLKATSHLRQGSNDGQSSNSSTNNTHTRDRSHTEGSSIDLEWEHEEGVVLHKKKRSSTEESLMTLSKKSTDSPNHSTELEWDNDFLTLNDKEKQQLIGDKEKFIDYTSR</sequence>
<accession>A0ABD3WQU1</accession>
<evidence type="ECO:0000313" key="3">
    <source>
        <dbReference type="EMBL" id="KAL3876350.1"/>
    </source>
</evidence>
<name>A0ABD3WQU1_SINWO</name>
<reference evidence="3 4" key="1">
    <citation type="submission" date="2024-11" db="EMBL/GenBank/DDBJ databases">
        <title>Chromosome-level genome assembly of the freshwater bivalve Anodonta woodiana.</title>
        <authorList>
            <person name="Chen X."/>
        </authorList>
    </citation>
    <scope>NUCLEOTIDE SEQUENCE [LARGE SCALE GENOMIC DNA]</scope>
    <source>
        <strain evidence="3">MN2024</strain>
        <tissue evidence="3">Gills</tissue>
    </source>
</reference>
<feature type="region of interest" description="Disordered" evidence="2">
    <location>
        <begin position="160"/>
        <end position="235"/>
    </location>
</feature>
<dbReference type="Pfam" id="PF15745">
    <property type="entry name" value="AP1AR"/>
    <property type="match status" value="1"/>
</dbReference>
<dbReference type="EMBL" id="JBJQND010000005">
    <property type="protein sequence ID" value="KAL3876350.1"/>
    <property type="molecule type" value="Genomic_DNA"/>
</dbReference>
<dbReference type="Proteomes" id="UP001634394">
    <property type="component" value="Unassembled WGS sequence"/>
</dbReference>
<evidence type="ECO:0000256" key="2">
    <source>
        <dbReference type="SAM" id="MobiDB-lite"/>
    </source>
</evidence>
<keyword evidence="1" id="KW-0175">Coiled coil</keyword>
<dbReference type="PANTHER" id="PTHR34529:SF1">
    <property type="entry name" value="AP-1 COMPLEX-ASSOCIATED REGULATORY PROTEIN"/>
    <property type="match status" value="1"/>
</dbReference>
<dbReference type="AlphaFoldDB" id="A0ABD3WQU1"/>
<comment type="caution">
    <text evidence="3">The sequence shown here is derived from an EMBL/GenBank/DDBJ whole genome shotgun (WGS) entry which is preliminary data.</text>
</comment>
<feature type="coiled-coil region" evidence="1">
    <location>
        <begin position="67"/>
        <end position="101"/>
    </location>
</feature>
<gene>
    <name evidence="3" type="ORF">ACJMK2_034208</name>
</gene>
<proteinExistence type="predicted"/>
<evidence type="ECO:0000256" key="1">
    <source>
        <dbReference type="SAM" id="Coils"/>
    </source>
</evidence>
<evidence type="ECO:0000313" key="4">
    <source>
        <dbReference type="Proteomes" id="UP001634394"/>
    </source>
</evidence>